<evidence type="ECO:0000313" key="2">
    <source>
        <dbReference type="Proteomes" id="UP000324222"/>
    </source>
</evidence>
<sequence length="151" mass="16709">MCVKGEPRLCYSGSHNVTNYKRWCLQPASLHPMHPGVSLQKIFFPWAALRPQVKAVTCARQAAAPGSTPPRRHFPSWVEVCLLSSSSRSSVDSTLTTSSPRRLASWVHYCCALIPASSVAAYHLERCGTSGANFHAYASVFLIIRKKTFMQ</sequence>
<proteinExistence type="predicted"/>
<dbReference type="Proteomes" id="UP000324222">
    <property type="component" value="Unassembled WGS sequence"/>
</dbReference>
<name>A0A5B7JA51_PORTR</name>
<reference evidence="1 2" key="1">
    <citation type="submission" date="2019-05" db="EMBL/GenBank/DDBJ databases">
        <title>Another draft genome of Portunus trituberculatus and its Hox gene families provides insights of decapod evolution.</title>
        <authorList>
            <person name="Jeong J.-H."/>
            <person name="Song I."/>
            <person name="Kim S."/>
            <person name="Choi T."/>
            <person name="Kim D."/>
            <person name="Ryu S."/>
            <person name="Kim W."/>
        </authorList>
    </citation>
    <scope>NUCLEOTIDE SEQUENCE [LARGE SCALE GENOMIC DNA]</scope>
    <source>
        <tissue evidence="1">Muscle</tissue>
    </source>
</reference>
<gene>
    <name evidence="1" type="ORF">E2C01_088744</name>
</gene>
<comment type="caution">
    <text evidence="1">The sequence shown here is derived from an EMBL/GenBank/DDBJ whole genome shotgun (WGS) entry which is preliminary data.</text>
</comment>
<accession>A0A5B7JA51</accession>
<protein>
    <submittedName>
        <fullName evidence="1">Uncharacterized protein</fullName>
    </submittedName>
</protein>
<dbReference type="AlphaFoldDB" id="A0A5B7JA51"/>
<evidence type="ECO:0000313" key="1">
    <source>
        <dbReference type="EMBL" id="MPC93610.1"/>
    </source>
</evidence>
<organism evidence="1 2">
    <name type="scientific">Portunus trituberculatus</name>
    <name type="common">Swimming crab</name>
    <name type="synonym">Neptunus trituberculatus</name>
    <dbReference type="NCBI Taxonomy" id="210409"/>
    <lineage>
        <taxon>Eukaryota</taxon>
        <taxon>Metazoa</taxon>
        <taxon>Ecdysozoa</taxon>
        <taxon>Arthropoda</taxon>
        <taxon>Crustacea</taxon>
        <taxon>Multicrustacea</taxon>
        <taxon>Malacostraca</taxon>
        <taxon>Eumalacostraca</taxon>
        <taxon>Eucarida</taxon>
        <taxon>Decapoda</taxon>
        <taxon>Pleocyemata</taxon>
        <taxon>Brachyura</taxon>
        <taxon>Eubrachyura</taxon>
        <taxon>Portunoidea</taxon>
        <taxon>Portunidae</taxon>
        <taxon>Portuninae</taxon>
        <taxon>Portunus</taxon>
    </lineage>
</organism>
<keyword evidence="2" id="KW-1185">Reference proteome</keyword>
<dbReference type="EMBL" id="VSRR010095467">
    <property type="protein sequence ID" value="MPC93610.1"/>
    <property type="molecule type" value="Genomic_DNA"/>
</dbReference>